<dbReference type="PANTHER" id="PTHR34207:SF17">
    <property type="entry name" value="PROTEIN BIC2"/>
    <property type="match status" value="1"/>
</dbReference>
<comment type="caution">
    <text evidence="2">The sequence shown here is derived from an EMBL/GenBank/DDBJ whole genome shotgun (WGS) entry which is preliminary data.</text>
</comment>
<organism evidence="2 3">
    <name type="scientific">Dipteronia dyeriana</name>
    <dbReference type="NCBI Taxonomy" id="168575"/>
    <lineage>
        <taxon>Eukaryota</taxon>
        <taxon>Viridiplantae</taxon>
        <taxon>Streptophyta</taxon>
        <taxon>Embryophyta</taxon>
        <taxon>Tracheophyta</taxon>
        <taxon>Spermatophyta</taxon>
        <taxon>Magnoliopsida</taxon>
        <taxon>eudicotyledons</taxon>
        <taxon>Gunneridae</taxon>
        <taxon>Pentapetalae</taxon>
        <taxon>rosids</taxon>
        <taxon>malvids</taxon>
        <taxon>Sapindales</taxon>
        <taxon>Sapindaceae</taxon>
        <taxon>Hippocastanoideae</taxon>
        <taxon>Acereae</taxon>
        <taxon>Dipteronia</taxon>
    </lineage>
</organism>
<gene>
    <name evidence="2" type="ORF">Ddye_022492</name>
</gene>
<dbReference type="EMBL" id="JANJYI010000007">
    <property type="protein sequence ID" value="KAK2640729.1"/>
    <property type="molecule type" value="Genomic_DNA"/>
</dbReference>
<dbReference type="Proteomes" id="UP001280121">
    <property type="component" value="Unassembled WGS sequence"/>
</dbReference>
<evidence type="ECO:0008006" key="4">
    <source>
        <dbReference type="Google" id="ProtNLM"/>
    </source>
</evidence>
<accession>A0AAD9TS16</accession>
<name>A0AAD9TS16_9ROSI</name>
<dbReference type="AlphaFoldDB" id="A0AAD9TS16"/>
<evidence type="ECO:0000256" key="1">
    <source>
        <dbReference type="SAM" id="MobiDB-lite"/>
    </source>
</evidence>
<dbReference type="PANTHER" id="PTHR34207">
    <property type="entry name" value="PROTEIN BIC1"/>
    <property type="match status" value="1"/>
</dbReference>
<dbReference type="InterPro" id="IPR040374">
    <property type="entry name" value="BIC"/>
</dbReference>
<reference evidence="2" key="1">
    <citation type="journal article" date="2023" name="Plant J.">
        <title>Genome sequences and population genomics provide insights into the demographic history, inbreeding, and mutation load of two 'living fossil' tree species of Dipteronia.</title>
        <authorList>
            <person name="Feng Y."/>
            <person name="Comes H.P."/>
            <person name="Chen J."/>
            <person name="Zhu S."/>
            <person name="Lu R."/>
            <person name="Zhang X."/>
            <person name="Li P."/>
            <person name="Qiu J."/>
            <person name="Olsen K.M."/>
            <person name="Qiu Y."/>
        </authorList>
    </citation>
    <scope>NUCLEOTIDE SEQUENCE</scope>
    <source>
        <strain evidence="2">KIB01</strain>
    </source>
</reference>
<keyword evidence="3" id="KW-1185">Reference proteome</keyword>
<evidence type="ECO:0000313" key="3">
    <source>
        <dbReference type="Proteomes" id="UP001280121"/>
    </source>
</evidence>
<protein>
    <recommendedName>
        <fullName evidence="4">Protein BIC1-like</fullName>
    </recommendedName>
</protein>
<evidence type="ECO:0000313" key="2">
    <source>
        <dbReference type="EMBL" id="KAK2640729.1"/>
    </source>
</evidence>
<feature type="region of interest" description="Disordered" evidence="1">
    <location>
        <begin position="1"/>
        <end position="25"/>
    </location>
</feature>
<dbReference type="GO" id="GO:0009785">
    <property type="term" value="P:blue light signaling pathway"/>
    <property type="evidence" value="ECO:0007669"/>
    <property type="project" value="InterPro"/>
</dbReference>
<sequence length="155" mass="17229">MKNNTHFSITQQDHQQNMSTTCSHSQAVGRVNHAFSRKTANKVANGSEQQRFLLHGGDVNMKDTVSDQPAELLVSSTSGGRERLKRHREEVAGHVSIPDIWGQEEMLKDWIDCSSFEALLVPNKIASARKALVATADHGRNRAASSHQLRIESRC</sequence>
<dbReference type="CDD" id="cd22645">
    <property type="entry name" value="BIC1_CID"/>
    <property type="match status" value="1"/>
</dbReference>
<proteinExistence type="predicted"/>